<keyword evidence="2" id="KW-1185">Reference proteome</keyword>
<accession>A0A6N8FUS0</accession>
<name>A0A6N8FUS0_9CHRO</name>
<protein>
    <submittedName>
        <fullName evidence="1">Uncharacterized protein</fullName>
    </submittedName>
</protein>
<dbReference type="Proteomes" id="UP000441797">
    <property type="component" value="Unassembled WGS sequence"/>
</dbReference>
<evidence type="ECO:0000313" key="2">
    <source>
        <dbReference type="Proteomes" id="UP000441797"/>
    </source>
</evidence>
<comment type="caution">
    <text evidence="1">The sequence shown here is derived from an EMBL/GenBank/DDBJ whole genome shotgun (WGS) entry which is preliminary data.</text>
</comment>
<evidence type="ECO:0000313" key="1">
    <source>
        <dbReference type="EMBL" id="MUL36524.1"/>
    </source>
</evidence>
<sequence>MTTLITPKTQALLDSLKSSQLVQVSFEPTKLWVSLEFTFGPEGKNVVVELQQLVHFVLSKEDPDDDGCFFVGEVTMTTVENSATEILSSLSYLFRIQNKNVQPEQSLLHFHLEGAVCIEAICRADLLQKLVIESETSD</sequence>
<dbReference type="RefSeq" id="WP_105218767.1">
    <property type="nucleotide sequence ID" value="NZ_CAWNSU010000012.1"/>
</dbReference>
<dbReference type="AlphaFoldDB" id="A0A6N8FUS0"/>
<dbReference type="EMBL" id="NAPY01000011">
    <property type="protein sequence ID" value="MUL36524.1"/>
    <property type="molecule type" value="Genomic_DNA"/>
</dbReference>
<dbReference type="OrthoDB" id="512988at2"/>
<proteinExistence type="predicted"/>
<gene>
    <name evidence="1" type="ORF">BWI75_09215</name>
</gene>
<organism evidence="1 2">
    <name type="scientific">Gloeocapsopsis dulcis AAB1 = 1H9</name>
    <dbReference type="NCBI Taxonomy" id="1433147"/>
    <lineage>
        <taxon>Bacteria</taxon>
        <taxon>Bacillati</taxon>
        <taxon>Cyanobacteriota</taxon>
        <taxon>Cyanophyceae</taxon>
        <taxon>Oscillatoriophycideae</taxon>
        <taxon>Chroococcales</taxon>
        <taxon>Chroococcaceae</taxon>
        <taxon>Gloeocapsopsis</taxon>
        <taxon>Gloeocapsopsis dulcis</taxon>
    </lineage>
</organism>
<reference evidence="1 2" key="1">
    <citation type="journal article" date="2019" name="Front. Microbiol.">
        <title>Genomic Features for Desiccation Tolerance and Sugar Biosynthesis in the Extremophile Gloeocapsopsis sp. UTEX B3054.</title>
        <authorList>
            <person name="Urrejola C."/>
            <person name="Alcorta J."/>
            <person name="Salas L."/>
            <person name="Vasquez M."/>
            <person name="Polz M.F."/>
            <person name="Vicuna R."/>
            <person name="Diez B."/>
        </authorList>
    </citation>
    <scope>NUCLEOTIDE SEQUENCE [LARGE SCALE GENOMIC DNA]</scope>
    <source>
        <strain evidence="1 2">1H9</strain>
    </source>
</reference>